<dbReference type="AlphaFoldDB" id="A0A9Q3BTC3"/>
<sequence>MFFCNLDEKNKATNDANNHLTNPRTRVNIKEPPLTHFPKEPKGLPLEFYDTKWFNSKLPEQSKNLADVGTVAFLKDPTDSLEFKFDDERLGNKHFTDQNWDHATTKYNSDFLAGQELDSNEQSRNEETDYG</sequence>
<accession>A0A9Q3BTC3</accession>
<keyword evidence="3" id="KW-1185">Reference proteome</keyword>
<dbReference type="EMBL" id="AVOT02002591">
    <property type="protein sequence ID" value="MBW0470898.1"/>
    <property type="molecule type" value="Genomic_DNA"/>
</dbReference>
<feature type="compositionally biased region" description="Basic and acidic residues" evidence="1">
    <location>
        <begin position="121"/>
        <end position="131"/>
    </location>
</feature>
<proteinExistence type="predicted"/>
<evidence type="ECO:0000313" key="3">
    <source>
        <dbReference type="Proteomes" id="UP000765509"/>
    </source>
</evidence>
<name>A0A9Q3BTC3_9BASI</name>
<evidence type="ECO:0000256" key="1">
    <source>
        <dbReference type="SAM" id="MobiDB-lite"/>
    </source>
</evidence>
<comment type="caution">
    <text evidence="2">The sequence shown here is derived from an EMBL/GenBank/DDBJ whole genome shotgun (WGS) entry which is preliminary data.</text>
</comment>
<dbReference type="Proteomes" id="UP000765509">
    <property type="component" value="Unassembled WGS sequence"/>
</dbReference>
<feature type="region of interest" description="Disordered" evidence="1">
    <location>
        <begin position="111"/>
        <end position="131"/>
    </location>
</feature>
<evidence type="ECO:0000313" key="2">
    <source>
        <dbReference type="EMBL" id="MBW0470898.1"/>
    </source>
</evidence>
<gene>
    <name evidence="2" type="ORF">O181_010613</name>
</gene>
<protein>
    <submittedName>
        <fullName evidence="2">Uncharacterized protein</fullName>
    </submittedName>
</protein>
<organism evidence="2 3">
    <name type="scientific">Austropuccinia psidii MF-1</name>
    <dbReference type="NCBI Taxonomy" id="1389203"/>
    <lineage>
        <taxon>Eukaryota</taxon>
        <taxon>Fungi</taxon>
        <taxon>Dikarya</taxon>
        <taxon>Basidiomycota</taxon>
        <taxon>Pucciniomycotina</taxon>
        <taxon>Pucciniomycetes</taxon>
        <taxon>Pucciniales</taxon>
        <taxon>Sphaerophragmiaceae</taxon>
        <taxon>Austropuccinia</taxon>
    </lineage>
</organism>
<reference evidence="2" key="1">
    <citation type="submission" date="2021-03" db="EMBL/GenBank/DDBJ databases">
        <title>Draft genome sequence of rust myrtle Austropuccinia psidii MF-1, a brazilian biotype.</title>
        <authorList>
            <person name="Quecine M.C."/>
            <person name="Pachon D.M.R."/>
            <person name="Bonatelli M.L."/>
            <person name="Correr F.H."/>
            <person name="Franceschini L.M."/>
            <person name="Leite T.F."/>
            <person name="Margarido G.R.A."/>
            <person name="Almeida C.A."/>
            <person name="Ferrarezi J.A."/>
            <person name="Labate C.A."/>
        </authorList>
    </citation>
    <scope>NUCLEOTIDE SEQUENCE</scope>
    <source>
        <strain evidence="2">MF-1</strain>
    </source>
</reference>